<dbReference type="AlphaFoldDB" id="A0A5J5J7N7"/>
<proteinExistence type="predicted"/>
<dbReference type="SUPFAM" id="SSF55136">
    <property type="entry name" value="Probable bacterial effector-binding domain"/>
    <property type="match status" value="1"/>
</dbReference>
<dbReference type="RefSeq" id="WP_150447914.1">
    <property type="nucleotide sequence ID" value="NZ_VYSA01000001.1"/>
</dbReference>
<comment type="caution">
    <text evidence="1">The sequence shown here is derived from an EMBL/GenBank/DDBJ whole genome shotgun (WGS) entry which is preliminary data.</text>
</comment>
<dbReference type="InterPro" id="IPR006917">
    <property type="entry name" value="SOUL_heme-bd"/>
</dbReference>
<dbReference type="PANTHER" id="PTHR11220">
    <property type="entry name" value="HEME-BINDING PROTEIN-RELATED"/>
    <property type="match status" value="1"/>
</dbReference>
<evidence type="ECO:0000313" key="1">
    <source>
        <dbReference type="EMBL" id="KAA9111144.1"/>
    </source>
</evidence>
<dbReference type="Pfam" id="PF04832">
    <property type="entry name" value="SOUL"/>
    <property type="match status" value="1"/>
</dbReference>
<accession>A0A5J5J7N7</accession>
<dbReference type="EMBL" id="VYSA01000001">
    <property type="protein sequence ID" value="KAA9111144.1"/>
    <property type="molecule type" value="Genomic_DNA"/>
</dbReference>
<dbReference type="Gene3D" id="3.20.80.10">
    <property type="entry name" value="Regulatory factor, effector binding domain"/>
    <property type="match status" value="1"/>
</dbReference>
<name>A0A5J5J7N7_9MICO</name>
<organism evidence="1 2">
    <name type="scientific">Microbacterium rhizomatis</name>
    <dbReference type="NCBI Taxonomy" id="1631477"/>
    <lineage>
        <taxon>Bacteria</taxon>
        <taxon>Bacillati</taxon>
        <taxon>Actinomycetota</taxon>
        <taxon>Actinomycetes</taxon>
        <taxon>Micrococcales</taxon>
        <taxon>Microbacteriaceae</taxon>
        <taxon>Microbacterium</taxon>
    </lineage>
</organism>
<sequence>MTEQQPYDVVRDYGTFETRRYPEHVLAEVTVEGPFESAGNRAFGLLFGYITGANATRTKIAMTAPVLQSSSDLMIDGVRRSPDIEDVSAPSGPERYRVAFVLPATLTAASAPVPADSTVQLRTVPESVVAAARFSGSWSAARYGAHREKLRADVRAAGLTAIGPDISARFDPPFMPAFLRHNEVLLEVDPSTSSA</sequence>
<reference evidence="2" key="1">
    <citation type="submission" date="2019-09" db="EMBL/GenBank/DDBJ databases">
        <title>Mumia zhuanghuii sp. nov. isolated from the intestinal contents of plateau pika (Ochotona curzoniae) in the Qinghai-Tibet plateau of China.</title>
        <authorList>
            <person name="Tian Z."/>
        </authorList>
    </citation>
    <scope>NUCLEOTIDE SEQUENCE [LARGE SCALE GENOMIC DNA]</scope>
    <source>
        <strain evidence="2">JCM 30598</strain>
    </source>
</reference>
<dbReference type="InterPro" id="IPR011256">
    <property type="entry name" value="Reg_factor_effector_dom_sf"/>
</dbReference>
<protein>
    <submittedName>
        <fullName evidence="1">Heme-binding protein</fullName>
    </submittedName>
</protein>
<dbReference type="Proteomes" id="UP000325827">
    <property type="component" value="Unassembled WGS sequence"/>
</dbReference>
<gene>
    <name evidence="1" type="ORF">F6B43_05925</name>
</gene>
<dbReference type="PANTHER" id="PTHR11220:SF58">
    <property type="entry name" value="SOUL HEME-BINDING FAMILY PROTEIN"/>
    <property type="match status" value="1"/>
</dbReference>
<evidence type="ECO:0000313" key="2">
    <source>
        <dbReference type="Proteomes" id="UP000325827"/>
    </source>
</evidence>
<dbReference type="OrthoDB" id="2156220at2"/>
<keyword evidence="2" id="KW-1185">Reference proteome</keyword>